<evidence type="ECO:0000256" key="1">
    <source>
        <dbReference type="SAM" id="MobiDB-lite"/>
    </source>
</evidence>
<comment type="caution">
    <text evidence="2">The sequence shown here is derived from an EMBL/GenBank/DDBJ whole genome shotgun (WGS) entry which is preliminary data.</text>
</comment>
<dbReference type="AlphaFoldDB" id="A0A9P4JT00"/>
<feature type="compositionally biased region" description="Basic and acidic residues" evidence="1">
    <location>
        <begin position="1"/>
        <end position="26"/>
    </location>
</feature>
<feature type="region of interest" description="Disordered" evidence="1">
    <location>
        <begin position="1"/>
        <end position="118"/>
    </location>
</feature>
<reference evidence="2" key="1">
    <citation type="journal article" date="2020" name="Stud. Mycol.">
        <title>101 Dothideomycetes genomes: a test case for predicting lifestyles and emergence of pathogens.</title>
        <authorList>
            <person name="Haridas S."/>
            <person name="Albert R."/>
            <person name="Binder M."/>
            <person name="Bloem J."/>
            <person name="Labutti K."/>
            <person name="Salamov A."/>
            <person name="Andreopoulos B."/>
            <person name="Baker S."/>
            <person name="Barry K."/>
            <person name="Bills G."/>
            <person name="Bluhm B."/>
            <person name="Cannon C."/>
            <person name="Castanera R."/>
            <person name="Culley D."/>
            <person name="Daum C."/>
            <person name="Ezra D."/>
            <person name="Gonzalez J."/>
            <person name="Henrissat B."/>
            <person name="Kuo A."/>
            <person name="Liang C."/>
            <person name="Lipzen A."/>
            <person name="Lutzoni F."/>
            <person name="Magnuson J."/>
            <person name="Mondo S."/>
            <person name="Nolan M."/>
            <person name="Ohm R."/>
            <person name="Pangilinan J."/>
            <person name="Park H.-J."/>
            <person name="Ramirez L."/>
            <person name="Alfaro M."/>
            <person name="Sun H."/>
            <person name="Tritt A."/>
            <person name="Yoshinaga Y."/>
            <person name="Zwiers L.-H."/>
            <person name="Turgeon B."/>
            <person name="Goodwin S."/>
            <person name="Spatafora J."/>
            <person name="Crous P."/>
            <person name="Grigoriev I."/>
        </authorList>
    </citation>
    <scope>NUCLEOTIDE SEQUENCE</scope>
    <source>
        <strain evidence="2">ATCC 74209</strain>
    </source>
</reference>
<gene>
    <name evidence="2" type="ORF">GQ43DRAFT_429476</name>
</gene>
<keyword evidence="3" id="KW-1185">Reference proteome</keyword>
<evidence type="ECO:0000313" key="2">
    <source>
        <dbReference type="EMBL" id="KAF2203846.1"/>
    </source>
</evidence>
<feature type="compositionally biased region" description="Basic and acidic residues" evidence="1">
    <location>
        <begin position="67"/>
        <end position="92"/>
    </location>
</feature>
<dbReference type="OrthoDB" id="5150738at2759"/>
<evidence type="ECO:0000313" key="3">
    <source>
        <dbReference type="Proteomes" id="UP000799536"/>
    </source>
</evidence>
<dbReference type="EMBL" id="ML993891">
    <property type="protein sequence ID" value="KAF2203846.1"/>
    <property type="molecule type" value="Genomic_DNA"/>
</dbReference>
<organism evidence="2 3">
    <name type="scientific">Delitschia confertaspora ATCC 74209</name>
    <dbReference type="NCBI Taxonomy" id="1513339"/>
    <lineage>
        <taxon>Eukaryota</taxon>
        <taxon>Fungi</taxon>
        <taxon>Dikarya</taxon>
        <taxon>Ascomycota</taxon>
        <taxon>Pezizomycotina</taxon>
        <taxon>Dothideomycetes</taxon>
        <taxon>Pleosporomycetidae</taxon>
        <taxon>Pleosporales</taxon>
        <taxon>Delitschiaceae</taxon>
        <taxon>Delitschia</taxon>
    </lineage>
</organism>
<proteinExistence type="predicted"/>
<protein>
    <submittedName>
        <fullName evidence="2">Uncharacterized protein</fullName>
    </submittedName>
</protein>
<accession>A0A9P4JT00</accession>
<dbReference type="Proteomes" id="UP000799536">
    <property type="component" value="Unassembled WGS sequence"/>
</dbReference>
<name>A0A9P4JT00_9PLEO</name>
<sequence>MRDISDREKVKKYHKDAERSKRERQSNKACKLNTANRDRRQCPEGQILDSVEGGQDKNTKNPVCISDDEKKCPPGKFPETRRKSAQIEKESDYIPTCDTSEPDDRGFMCPDPNTYHHK</sequence>